<accession>A0ABT9PP21</accession>
<organism evidence="1 2">
    <name type="scientific">Neorhizobium huautlense</name>
    <dbReference type="NCBI Taxonomy" id="67774"/>
    <lineage>
        <taxon>Bacteria</taxon>
        <taxon>Pseudomonadati</taxon>
        <taxon>Pseudomonadota</taxon>
        <taxon>Alphaproteobacteria</taxon>
        <taxon>Hyphomicrobiales</taxon>
        <taxon>Rhizobiaceae</taxon>
        <taxon>Rhizobium/Agrobacterium group</taxon>
        <taxon>Neorhizobium</taxon>
    </lineage>
</organism>
<name>A0ABT9PP21_9HYPH</name>
<reference evidence="1 2" key="1">
    <citation type="submission" date="2023-07" db="EMBL/GenBank/DDBJ databases">
        <title>Sorghum-associated microbial communities from plants grown in Nebraska, USA.</title>
        <authorList>
            <person name="Schachtman D."/>
        </authorList>
    </citation>
    <scope>NUCLEOTIDE SEQUENCE [LARGE SCALE GENOMIC DNA]</scope>
    <source>
        <strain evidence="1 2">DS1307</strain>
    </source>
</reference>
<evidence type="ECO:0000313" key="1">
    <source>
        <dbReference type="EMBL" id="MDP9836220.1"/>
    </source>
</evidence>
<comment type="caution">
    <text evidence="1">The sequence shown here is derived from an EMBL/GenBank/DDBJ whole genome shotgun (WGS) entry which is preliminary data.</text>
</comment>
<protein>
    <submittedName>
        <fullName evidence="1">Uncharacterized protein</fullName>
    </submittedName>
</protein>
<keyword evidence="2" id="KW-1185">Reference proteome</keyword>
<evidence type="ECO:0000313" key="2">
    <source>
        <dbReference type="Proteomes" id="UP001241472"/>
    </source>
</evidence>
<dbReference type="Proteomes" id="UP001241472">
    <property type="component" value="Unassembled WGS sequence"/>
</dbReference>
<gene>
    <name evidence="1" type="ORF">J2T09_000962</name>
</gene>
<sequence>MLAEFLRTGTIFGITNDDMFDDVLGKVRRSDYHLDSHNQHDVILHNQLRWEIWWETGYKTGRIWIHLRGLARRLGITGQEDLMACLARYDLSVSEIRKTSDEENLICLSNELQIVVETGTGGFEIIYVARSYC</sequence>
<dbReference type="RefSeq" id="WP_306831646.1">
    <property type="nucleotide sequence ID" value="NZ_JAUSRF010000002.1"/>
</dbReference>
<proteinExistence type="predicted"/>
<dbReference type="EMBL" id="JAUSRF010000002">
    <property type="protein sequence ID" value="MDP9836220.1"/>
    <property type="molecule type" value="Genomic_DNA"/>
</dbReference>